<feature type="region of interest" description="Disordered" evidence="1">
    <location>
        <begin position="180"/>
        <end position="222"/>
    </location>
</feature>
<dbReference type="Proteomes" id="UP001396334">
    <property type="component" value="Unassembled WGS sequence"/>
</dbReference>
<organism evidence="2 3">
    <name type="scientific">Hibiscus sabdariffa</name>
    <name type="common">roselle</name>
    <dbReference type="NCBI Taxonomy" id="183260"/>
    <lineage>
        <taxon>Eukaryota</taxon>
        <taxon>Viridiplantae</taxon>
        <taxon>Streptophyta</taxon>
        <taxon>Embryophyta</taxon>
        <taxon>Tracheophyta</taxon>
        <taxon>Spermatophyta</taxon>
        <taxon>Magnoliopsida</taxon>
        <taxon>eudicotyledons</taxon>
        <taxon>Gunneridae</taxon>
        <taxon>Pentapetalae</taxon>
        <taxon>rosids</taxon>
        <taxon>malvids</taxon>
        <taxon>Malvales</taxon>
        <taxon>Malvaceae</taxon>
        <taxon>Malvoideae</taxon>
        <taxon>Hibiscus</taxon>
    </lineage>
</organism>
<proteinExistence type="predicted"/>
<feature type="compositionally biased region" description="Polar residues" evidence="1">
    <location>
        <begin position="184"/>
        <end position="198"/>
    </location>
</feature>
<accession>A0ABR2TJW7</accession>
<dbReference type="PANTHER" id="PTHR33672">
    <property type="entry name" value="YCF3-INTERACTING PROTEIN 1, CHLOROPLASTIC"/>
    <property type="match status" value="1"/>
</dbReference>
<dbReference type="PANTHER" id="PTHR33672:SF24">
    <property type="entry name" value="OS01G0798600 PROTEIN"/>
    <property type="match status" value="1"/>
</dbReference>
<feature type="compositionally biased region" description="Low complexity" evidence="1">
    <location>
        <begin position="401"/>
        <end position="414"/>
    </location>
</feature>
<dbReference type="EMBL" id="JBBPBN010000005">
    <property type="protein sequence ID" value="KAK9037709.1"/>
    <property type="molecule type" value="Genomic_DNA"/>
</dbReference>
<feature type="region of interest" description="Disordered" evidence="1">
    <location>
        <begin position="375"/>
        <end position="415"/>
    </location>
</feature>
<evidence type="ECO:0000313" key="3">
    <source>
        <dbReference type="Proteomes" id="UP001396334"/>
    </source>
</evidence>
<evidence type="ECO:0000256" key="1">
    <source>
        <dbReference type="SAM" id="MobiDB-lite"/>
    </source>
</evidence>
<name>A0ABR2TJW7_9ROSI</name>
<keyword evidence="3" id="KW-1185">Reference proteome</keyword>
<gene>
    <name evidence="2" type="ORF">V6N11_022611</name>
</gene>
<feature type="compositionally biased region" description="Polar residues" evidence="1">
    <location>
        <begin position="378"/>
        <end position="388"/>
    </location>
</feature>
<reference evidence="2 3" key="1">
    <citation type="journal article" date="2024" name="G3 (Bethesda)">
        <title>Genome assembly of Hibiscus sabdariffa L. provides insights into metabolisms of medicinal natural products.</title>
        <authorList>
            <person name="Kim T."/>
        </authorList>
    </citation>
    <scope>NUCLEOTIDE SEQUENCE [LARGE SCALE GENOMIC DNA]</scope>
    <source>
        <strain evidence="2">TK-2024</strain>
        <tissue evidence="2">Old leaves</tissue>
    </source>
</reference>
<dbReference type="InterPro" id="IPR040340">
    <property type="entry name" value="CEST/Y3IP1"/>
</dbReference>
<sequence>MDVQAFCELTKSILSGSGRRHGTNEFCIDNQPVISTYATCKSLTKLLLPYMPCHPPPNLWQWHPHSSLFKPFSFSLFDSMPLPTSKTVPTTNKIARELDEIYKDLHELDSAIEVPVEKEKQISVDSISLRESSMGELSFNIMLSPQADTEIPLPNPPPLLPAKHNFLSYSLPNSAASSPRFGSILSSKNSKTESQASPRQVEKLLKKHPSPKSSQFWKSKSCGDGRTCAPPDELDDLWLHEANASHYNKHPNVINNGGHPRKSRDKMDGNEVDFKCNALCLFLPGFTKAKQVRPGKEATVMENNTAITRTVSLEKFECGSWASSTIIPDRDVDAGDSINLYFDLPLELIKNLGNESQLPVSAAFVSENKDVKGVLKNGSIQTRSTTGRKSNESPSRHVRFSTSSPTSYPASPASCITPRLRKARDDFNAVLAQSA</sequence>
<comment type="caution">
    <text evidence="2">The sequence shown here is derived from an EMBL/GenBank/DDBJ whole genome shotgun (WGS) entry which is preliminary data.</text>
</comment>
<evidence type="ECO:0000313" key="2">
    <source>
        <dbReference type="EMBL" id="KAK9037709.1"/>
    </source>
</evidence>
<protein>
    <submittedName>
        <fullName evidence="2">Uncharacterized protein</fullName>
    </submittedName>
</protein>